<evidence type="ECO:0000256" key="1">
    <source>
        <dbReference type="ARBA" id="ARBA00006153"/>
    </source>
</evidence>
<feature type="binding site" evidence="3">
    <location>
        <position position="94"/>
    </location>
    <ligand>
        <name>Zn(2+)</name>
        <dbReference type="ChEBI" id="CHEBI:29105"/>
        <label>1</label>
    </ligand>
</feature>
<dbReference type="Pfam" id="PF01546">
    <property type="entry name" value="Peptidase_M20"/>
    <property type="match status" value="1"/>
</dbReference>
<protein>
    <submittedName>
        <fullName evidence="5">Allantoate amidohydrolase</fullName>
    </submittedName>
</protein>
<keyword evidence="3" id="KW-0862">Zinc</keyword>
<dbReference type="SUPFAM" id="SSF53187">
    <property type="entry name" value="Zn-dependent exopeptidases"/>
    <property type="match status" value="1"/>
</dbReference>
<feature type="binding site" evidence="3">
    <location>
        <position position="383"/>
    </location>
    <ligand>
        <name>Zn(2+)</name>
        <dbReference type="ChEBI" id="CHEBI:29105"/>
        <label>2</label>
    </ligand>
</feature>
<feature type="binding site" evidence="3">
    <location>
        <position position="83"/>
    </location>
    <ligand>
        <name>Zn(2+)</name>
        <dbReference type="ChEBI" id="CHEBI:29105"/>
        <label>1</label>
    </ligand>
</feature>
<comment type="cofactor">
    <cofactor evidence="3">
        <name>Zn(2+)</name>
        <dbReference type="ChEBI" id="CHEBI:29105"/>
    </cofactor>
    <text evidence="3">Binds 2 Zn(2+) ions per subunit.</text>
</comment>
<evidence type="ECO:0000313" key="5">
    <source>
        <dbReference type="EMBL" id="PSR22905.1"/>
    </source>
</evidence>
<evidence type="ECO:0000256" key="2">
    <source>
        <dbReference type="ARBA" id="ARBA00022801"/>
    </source>
</evidence>
<dbReference type="Gene3D" id="3.30.70.360">
    <property type="match status" value="1"/>
</dbReference>
<keyword evidence="3" id="KW-0479">Metal-binding</keyword>
<name>A0A2T2WKZ4_9FIRM</name>
<feature type="binding site" evidence="3">
    <location>
        <position position="129"/>
    </location>
    <ligand>
        <name>Zn(2+)</name>
        <dbReference type="ChEBI" id="CHEBI:29105"/>
        <label>2</label>
    </ligand>
</feature>
<dbReference type="SUPFAM" id="SSF55031">
    <property type="entry name" value="Bacterial exopeptidase dimerisation domain"/>
    <property type="match status" value="1"/>
</dbReference>
<dbReference type="Gene3D" id="3.40.630.10">
    <property type="entry name" value="Zn peptidases"/>
    <property type="match status" value="1"/>
</dbReference>
<proteinExistence type="inferred from homology"/>
<dbReference type="InterPro" id="IPR036264">
    <property type="entry name" value="Bact_exopeptidase_dim_dom"/>
</dbReference>
<comment type="caution">
    <text evidence="5">The sequence shown here is derived from an EMBL/GenBank/DDBJ whole genome shotgun (WGS) entry which is preliminary data.</text>
</comment>
<dbReference type="PANTHER" id="PTHR32494:SF5">
    <property type="entry name" value="ALLANTOATE AMIDOHYDROLASE"/>
    <property type="match status" value="1"/>
</dbReference>
<dbReference type="GO" id="GO:0046872">
    <property type="term" value="F:metal ion binding"/>
    <property type="evidence" value="ECO:0007669"/>
    <property type="project" value="UniProtKB-KW"/>
</dbReference>
<keyword evidence="2 5" id="KW-0378">Hydrolase</keyword>
<dbReference type="AlphaFoldDB" id="A0A2T2WKZ4"/>
<feature type="binding site" evidence="3">
    <location>
        <position position="191"/>
    </location>
    <ligand>
        <name>Zn(2+)</name>
        <dbReference type="ChEBI" id="CHEBI:29105"/>
        <label>1</label>
    </ligand>
</feature>
<dbReference type="InterPro" id="IPR010158">
    <property type="entry name" value="Amidase_Cbmase"/>
</dbReference>
<reference evidence="5 6" key="1">
    <citation type="journal article" date="2014" name="BMC Genomics">
        <title>Comparison of environmental and isolate Sulfobacillus genomes reveals diverse carbon, sulfur, nitrogen, and hydrogen metabolisms.</title>
        <authorList>
            <person name="Justice N.B."/>
            <person name="Norman A."/>
            <person name="Brown C.T."/>
            <person name="Singh A."/>
            <person name="Thomas B.C."/>
            <person name="Banfield J.F."/>
        </authorList>
    </citation>
    <scope>NUCLEOTIDE SEQUENCE [LARGE SCALE GENOMIC DNA]</scope>
    <source>
        <strain evidence="5">AMDSBA1</strain>
    </source>
</reference>
<feature type="binding site" evidence="4">
    <location>
        <position position="289"/>
    </location>
    <ligand>
        <name>allantoate</name>
        <dbReference type="ChEBI" id="CHEBI:17536"/>
    </ligand>
</feature>
<feature type="binding site" evidence="4">
    <location>
        <position position="216"/>
    </location>
    <ligand>
        <name>allantoate</name>
        <dbReference type="ChEBI" id="CHEBI:17536"/>
    </ligand>
</feature>
<dbReference type="CDD" id="cd03884">
    <property type="entry name" value="M20_bAS"/>
    <property type="match status" value="1"/>
</dbReference>
<dbReference type="NCBIfam" id="TIGR01879">
    <property type="entry name" value="hydantase"/>
    <property type="match status" value="1"/>
</dbReference>
<feature type="binding site" evidence="3">
    <location>
        <position position="94"/>
    </location>
    <ligand>
        <name>Zn(2+)</name>
        <dbReference type="ChEBI" id="CHEBI:29105"/>
        <label>2</label>
    </ligand>
</feature>
<evidence type="ECO:0000256" key="3">
    <source>
        <dbReference type="PIRSR" id="PIRSR001235-1"/>
    </source>
</evidence>
<dbReference type="PANTHER" id="PTHR32494">
    <property type="entry name" value="ALLANTOATE DEIMINASE-RELATED"/>
    <property type="match status" value="1"/>
</dbReference>
<comment type="similarity">
    <text evidence="1">Belongs to the peptidase M20 family.</text>
</comment>
<dbReference type="GO" id="GO:0016813">
    <property type="term" value="F:hydrolase activity, acting on carbon-nitrogen (but not peptide) bonds, in linear amidines"/>
    <property type="evidence" value="ECO:0007669"/>
    <property type="project" value="InterPro"/>
</dbReference>
<feature type="binding site" evidence="4">
    <location>
        <position position="276"/>
    </location>
    <ligand>
        <name>allantoate</name>
        <dbReference type="ChEBI" id="CHEBI:17536"/>
    </ligand>
</feature>
<evidence type="ECO:0000256" key="4">
    <source>
        <dbReference type="PIRSR" id="PIRSR001235-2"/>
    </source>
</evidence>
<accession>A0A2T2WKZ4</accession>
<evidence type="ECO:0000313" key="6">
    <source>
        <dbReference type="Proteomes" id="UP000242699"/>
    </source>
</evidence>
<dbReference type="PIRSF" id="PIRSF001235">
    <property type="entry name" value="Amidase_carbamoylase"/>
    <property type="match status" value="1"/>
</dbReference>
<dbReference type="EMBL" id="PXYT01000102">
    <property type="protein sequence ID" value="PSR22905.1"/>
    <property type="molecule type" value="Genomic_DNA"/>
</dbReference>
<organism evidence="5 6">
    <name type="scientific">Sulfobacillus benefaciens</name>
    <dbReference type="NCBI Taxonomy" id="453960"/>
    <lineage>
        <taxon>Bacteria</taxon>
        <taxon>Bacillati</taxon>
        <taxon>Bacillota</taxon>
        <taxon>Clostridia</taxon>
        <taxon>Eubacteriales</taxon>
        <taxon>Clostridiales Family XVII. Incertae Sedis</taxon>
        <taxon>Sulfobacillus</taxon>
    </lineage>
</organism>
<dbReference type="Proteomes" id="UP000242699">
    <property type="component" value="Unassembled WGS sequence"/>
</dbReference>
<gene>
    <name evidence="5" type="ORF">C7B43_20475</name>
</gene>
<dbReference type="InterPro" id="IPR002933">
    <property type="entry name" value="Peptidase_M20"/>
</dbReference>
<sequence length="419" mass="46113">MRVPILGTAAGIERYLLELGTITEFPDRAGVTRRLYTEAWQKAQIMIYELMCAAGLEAWMDEVGNVHGRLQGSSDQTILTGSHFDTVVDGGAYDGAYGIIAGIVALSELKARQVPLHRSLEVVAFSEEEGSRFPLTCWGSRALVGKIDTEAMLLCDSQGISLNDAMRSVGLNPSRAHPRRSYDYQGFVELHVEQGSQLEERRKPIGIVGTIFGQERWIVRVRGESAHAGTTRMARRHDALVAASEMVMAVYRLSQNNEAHAIATVGLLQVHHGTANCVPGHVTFTVDLRSAHDEIRRNLALQLRQDFKESGIRHGVEVVAEKHTDTAAVSMSSHLQHLTRDVAENLELDTLFLDSRAGHDAQILGREMPAGMIFVPSHQGISHHAREFTSARDLANGERVLRNVLERAANNRYSEDGGG</sequence>